<protein>
    <submittedName>
        <fullName evidence="1">Uncharacterized protein</fullName>
    </submittedName>
</protein>
<dbReference type="AlphaFoldDB" id="A0A5J4U3B7"/>
<proteinExistence type="predicted"/>
<accession>A0A5J4U3B7</accession>
<dbReference type="Proteomes" id="UP000324800">
    <property type="component" value="Unassembled WGS sequence"/>
</dbReference>
<gene>
    <name evidence="1" type="ORF">EZS28_039386</name>
</gene>
<evidence type="ECO:0000313" key="2">
    <source>
        <dbReference type="Proteomes" id="UP000324800"/>
    </source>
</evidence>
<organism evidence="1 2">
    <name type="scientific">Streblomastix strix</name>
    <dbReference type="NCBI Taxonomy" id="222440"/>
    <lineage>
        <taxon>Eukaryota</taxon>
        <taxon>Metamonada</taxon>
        <taxon>Preaxostyla</taxon>
        <taxon>Oxymonadida</taxon>
        <taxon>Streblomastigidae</taxon>
        <taxon>Streblomastix</taxon>
    </lineage>
</organism>
<dbReference type="EMBL" id="SNRW01020862">
    <property type="protein sequence ID" value="KAA6365087.1"/>
    <property type="molecule type" value="Genomic_DNA"/>
</dbReference>
<evidence type="ECO:0000313" key="1">
    <source>
        <dbReference type="EMBL" id="KAA6365087.1"/>
    </source>
</evidence>
<comment type="caution">
    <text evidence="1">The sequence shown here is derived from an EMBL/GenBank/DDBJ whole genome shotgun (WGS) entry which is preliminary data.</text>
</comment>
<reference evidence="1 2" key="1">
    <citation type="submission" date="2019-03" db="EMBL/GenBank/DDBJ databases">
        <title>Single cell metagenomics reveals metabolic interactions within the superorganism composed of flagellate Streblomastix strix and complex community of Bacteroidetes bacteria on its surface.</title>
        <authorList>
            <person name="Treitli S.C."/>
            <person name="Kolisko M."/>
            <person name="Husnik F."/>
            <person name="Keeling P."/>
            <person name="Hampl V."/>
        </authorList>
    </citation>
    <scope>NUCLEOTIDE SEQUENCE [LARGE SCALE GENOMIC DNA]</scope>
    <source>
        <strain evidence="1">ST1C</strain>
    </source>
</reference>
<name>A0A5J4U3B7_9EUKA</name>
<sequence length="254" mass="29005">MKIGKEIIVPLIHLNCPTNINCQQYINIPQSPALKELKSAVYQTLNEIPQNNQGFKEILVNDHNIIPHLTHPLIYNDNKCKKVINTPKVLLSLTTLSIYKIGTHFSYENDQLTLEVRDSSIRCLWHIQYYGDASVQSELVNANYIGVLVIAISTASGSGEEKDNEIYKGLDYIYRFLYKLNNGRNYNETFPPQPLLAHRSYEQIEEEGANEEIESQQINKGFNGDIKIGVNLVKGLILNIFIEQGNPKPDWCNW</sequence>